<evidence type="ECO:0000313" key="3">
    <source>
        <dbReference type="Proteomes" id="UP001623349"/>
    </source>
</evidence>
<reference evidence="2 3" key="1">
    <citation type="submission" date="2024-08" db="EMBL/GenBank/DDBJ databases">
        <title>The draft genome of Apodemus speciosus.</title>
        <authorList>
            <person name="Nabeshima K."/>
            <person name="Suzuki S."/>
            <person name="Onuma M."/>
        </authorList>
    </citation>
    <scope>NUCLEOTIDE SEQUENCE [LARGE SCALE GENOMIC DNA]</scope>
    <source>
        <strain evidence="2">IB14-021</strain>
    </source>
</reference>
<protein>
    <submittedName>
        <fullName evidence="2">Ufm1-specific protease 1</fullName>
    </submittedName>
</protein>
<accession>A0ABQ0ETD9</accession>
<comment type="caution">
    <text evidence="2">The sequence shown here is derived from an EMBL/GenBank/DDBJ whole genome shotgun (WGS) entry which is preliminary data.</text>
</comment>
<feature type="region of interest" description="Disordered" evidence="1">
    <location>
        <begin position="25"/>
        <end position="44"/>
    </location>
</feature>
<keyword evidence="2" id="KW-0645">Protease</keyword>
<proteinExistence type="predicted"/>
<gene>
    <name evidence="2" type="ORF">APTSU1_000555000</name>
</gene>
<organism evidence="2 3">
    <name type="scientific">Apodemus speciosus</name>
    <name type="common">Large Japanese field mouse</name>
    <dbReference type="NCBI Taxonomy" id="105296"/>
    <lineage>
        <taxon>Eukaryota</taxon>
        <taxon>Metazoa</taxon>
        <taxon>Chordata</taxon>
        <taxon>Craniata</taxon>
        <taxon>Vertebrata</taxon>
        <taxon>Euteleostomi</taxon>
        <taxon>Mammalia</taxon>
        <taxon>Eutheria</taxon>
        <taxon>Euarchontoglires</taxon>
        <taxon>Glires</taxon>
        <taxon>Rodentia</taxon>
        <taxon>Myomorpha</taxon>
        <taxon>Muroidea</taxon>
        <taxon>Muridae</taxon>
        <taxon>Murinae</taxon>
        <taxon>Apodemus</taxon>
    </lineage>
</organism>
<dbReference type="EMBL" id="BAAFST010000005">
    <property type="protein sequence ID" value="GAB1290320.1"/>
    <property type="molecule type" value="Genomic_DNA"/>
</dbReference>
<keyword evidence="3" id="KW-1185">Reference proteome</keyword>
<dbReference type="GO" id="GO:0008233">
    <property type="term" value="F:peptidase activity"/>
    <property type="evidence" value="ECO:0007669"/>
    <property type="project" value="UniProtKB-KW"/>
</dbReference>
<dbReference type="Proteomes" id="UP001623349">
    <property type="component" value="Unassembled WGS sequence"/>
</dbReference>
<dbReference type="GO" id="GO:0006508">
    <property type="term" value="P:proteolysis"/>
    <property type="evidence" value="ECO:0007669"/>
    <property type="project" value="UniProtKB-KW"/>
</dbReference>
<sequence length="44" mass="4820">MPRAPRSRASWRSGATLFTLHSGWGPSHGRRRCRCSVQGPAGDL</sequence>
<evidence type="ECO:0000256" key="1">
    <source>
        <dbReference type="SAM" id="MobiDB-lite"/>
    </source>
</evidence>
<evidence type="ECO:0000313" key="2">
    <source>
        <dbReference type="EMBL" id="GAB1290320.1"/>
    </source>
</evidence>
<name>A0ABQ0ETD9_APOSI</name>
<keyword evidence="2" id="KW-0378">Hydrolase</keyword>